<feature type="compositionally biased region" description="Low complexity" evidence="1">
    <location>
        <begin position="15"/>
        <end position="24"/>
    </location>
</feature>
<dbReference type="InterPro" id="IPR021109">
    <property type="entry name" value="Peptidase_aspartic_dom_sf"/>
</dbReference>
<dbReference type="SUPFAM" id="SSF50630">
    <property type="entry name" value="Acid proteases"/>
    <property type="match status" value="1"/>
</dbReference>
<dbReference type="AlphaFoldDB" id="A0A813K841"/>
<organism evidence="3 4">
    <name type="scientific">Polarella glacialis</name>
    <name type="common">Dinoflagellate</name>
    <dbReference type="NCBI Taxonomy" id="89957"/>
    <lineage>
        <taxon>Eukaryota</taxon>
        <taxon>Sar</taxon>
        <taxon>Alveolata</taxon>
        <taxon>Dinophyceae</taxon>
        <taxon>Suessiales</taxon>
        <taxon>Suessiaceae</taxon>
        <taxon>Polarella</taxon>
    </lineage>
</organism>
<feature type="domain" description="Peptidase A1" evidence="2">
    <location>
        <begin position="53"/>
        <end position="105"/>
    </location>
</feature>
<dbReference type="EMBL" id="CAJNNW010027889">
    <property type="protein sequence ID" value="CAE8693642.1"/>
    <property type="molecule type" value="Genomic_DNA"/>
</dbReference>
<proteinExistence type="predicted"/>
<reference evidence="3" key="1">
    <citation type="submission" date="2021-02" db="EMBL/GenBank/DDBJ databases">
        <authorList>
            <person name="Dougan E. K."/>
            <person name="Rhodes N."/>
            <person name="Thang M."/>
            <person name="Chan C."/>
        </authorList>
    </citation>
    <scope>NUCLEOTIDE SEQUENCE</scope>
</reference>
<dbReference type="Proteomes" id="UP000626109">
    <property type="component" value="Unassembled WGS sequence"/>
</dbReference>
<accession>A0A813K841</accession>
<feature type="region of interest" description="Disordered" evidence="1">
    <location>
        <begin position="1"/>
        <end position="31"/>
    </location>
</feature>
<evidence type="ECO:0000256" key="1">
    <source>
        <dbReference type="SAM" id="MobiDB-lite"/>
    </source>
</evidence>
<gene>
    <name evidence="3" type="ORF">PGLA2088_LOCUS28469</name>
</gene>
<dbReference type="Pfam" id="PF00026">
    <property type="entry name" value="Asp"/>
    <property type="match status" value="1"/>
</dbReference>
<evidence type="ECO:0000313" key="4">
    <source>
        <dbReference type="Proteomes" id="UP000626109"/>
    </source>
</evidence>
<feature type="non-terminal residue" evidence="3">
    <location>
        <position position="105"/>
    </location>
</feature>
<evidence type="ECO:0000259" key="2">
    <source>
        <dbReference type="PROSITE" id="PS51767"/>
    </source>
</evidence>
<protein>
    <recommendedName>
        <fullName evidence="2">Peptidase A1 domain-containing protein</fullName>
    </recommendedName>
</protein>
<sequence>VPGGQQSAALRLVRRPGSGSGQRQRLAKRQRRLSDEVVDEVRLYGDIHSYLVYHLDILVGTPGQTQSVIIDTGSSLAAFPCVSCGASCGTHIDPPFDPASSLVSL</sequence>
<name>A0A813K841_POLGL</name>
<dbReference type="Gene3D" id="2.40.70.10">
    <property type="entry name" value="Acid Proteases"/>
    <property type="match status" value="1"/>
</dbReference>
<comment type="caution">
    <text evidence="3">The sequence shown here is derived from an EMBL/GenBank/DDBJ whole genome shotgun (WGS) entry which is preliminary data.</text>
</comment>
<evidence type="ECO:0000313" key="3">
    <source>
        <dbReference type="EMBL" id="CAE8693642.1"/>
    </source>
</evidence>
<feature type="non-terminal residue" evidence="3">
    <location>
        <position position="1"/>
    </location>
</feature>
<dbReference type="PROSITE" id="PS51767">
    <property type="entry name" value="PEPTIDASE_A1"/>
    <property type="match status" value="1"/>
</dbReference>
<dbReference type="InterPro" id="IPR033121">
    <property type="entry name" value="PEPTIDASE_A1"/>
</dbReference>